<name>A0ABP9Y530_9FUNG</name>
<organism evidence="1 2">
    <name type="scientific">Helicostylum pulchrum</name>
    <dbReference type="NCBI Taxonomy" id="562976"/>
    <lineage>
        <taxon>Eukaryota</taxon>
        <taxon>Fungi</taxon>
        <taxon>Fungi incertae sedis</taxon>
        <taxon>Mucoromycota</taxon>
        <taxon>Mucoromycotina</taxon>
        <taxon>Mucoromycetes</taxon>
        <taxon>Mucorales</taxon>
        <taxon>Mucorineae</taxon>
        <taxon>Mucoraceae</taxon>
        <taxon>Helicostylum</taxon>
    </lineage>
</organism>
<proteinExistence type="predicted"/>
<accession>A0ABP9Y530</accession>
<dbReference type="Proteomes" id="UP001476247">
    <property type="component" value="Unassembled WGS sequence"/>
</dbReference>
<evidence type="ECO:0000313" key="1">
    <source>
        <dbReference type="EMBL" id="GAA5801683.1"/>
    </source>
</evidence>
<dbReference type="PANTHER" id="PTHR14187:SF5">
    <property type="entry name" value="HEAT SHOCK 70 KDA PROTEIN 12A"/>
    <property type="match status" value="1"/>
</dbReference>
<sequence>MNAFNHADYPVIVGIDFGTTYSGCSYAFAAQNEEVIDIVKWPKQNNQVYPKTPTLSLYRKGSPQLVEWGHGARRLAMKPNNADSMLLSKFKLYLDEHLQQTELGNGLNIIDVIADYLRAFHLHVCTELLKGFAGNYDQSRFRYCLTVPAMWSDRAKATMREAAIRAGLISTTDHPDRLMLISEPEAAALYCEKKSEQFNLQHGQRFMICDAGGGTVDLIVFEIHEPPGER</sequence>
<dbReference type="Gene3D" id="3.30.420.40">
    <property type="match status" value="1"/>
</dbReference>
<dbReference type="SUPFAM" id="SSF53067">
    <property type="entry name" value="Actin-like ATPase domain"/>
    <property type="match status" value="1"/>
</dbReference>
<gene>
    <name evidence="1" type="ORF">HPULCUR_007133</name>
</gene>
<reference evidence="1 2" key="1">
    <citation type="submission" date="2024-04" db="EMBL/GenBank/DDBJ databases">
        <title>genome sequences of Mucor flavus KT1a and Helicostylum pulchrum KT1b strains isolation_sourced from the surface of a dry-aged beef.</title>
        <authorList>
            <person name="Toyotome T."/>
            <person name="Hosono M."/>
            <person name="Torimaru M."/>
            <person name="Fukuda K."/>
            <person name="Mikami N."/>
        </authorList>
    </citation>
    <scope>NUCLEOTIDE SEQUENCE [LARGE SCALE GENOMIC DNA]</scope>
    <source>
        <strain evidence="1 2">KT1b</strain>
    </source>
</reference>
<keyword evidence="2" id="KW-1185">Reference proteome</keyword>
<comment type="caution">
    <text evidence="1">The sequence shown here is derived from an EMBL/GenBank/DDBJ whole genome shotgun (WGS) entry which is preliminary data.</text>
</comment>
<evidence type="ECO:0000313" key="2">
    <source>
        <dbReference type="Proteomes" id="UP001476247"/>
    </source>
</evidence>
<dbReference type="InterPro" id="IPR043129">
    <property type="entry name" value="ATPase_NBD"/>
</dbReference>
<protein>
    <submittedName>
        <fullName evidence="1">Uncharacterized protein</fullName>
    </submittedName>
</protein>
<dbReference type="PANTHER" id="PTHR14187">
    <property type="entry name" value="ALPHA KINASE/ELONGATION FACTOR 2 KINASE"/>
    <property type="match status" value="1"/>
</dbReference>
<dbReference type="EMBL" id="BAABUJ010000019">
    <property type="protein sequence ID" value="GAA5801683.1"/>
    <property type="molecule type" value="Genomic_DNA"/>
</dbReference>